<accession>A0A6I4TN09</accession>
<dbReference type="EMBL" id="WTYI01000001">
    <property type="protein sequence ID" value="MXO95918.1"/>
    <property type="molecule type" value="Genomic_DNA"/>
</dbReference>
<keyword evidence="3" id="KW-1185">Reference proteome</keyword>
<comment type="caution">
    <text evidence="2">The sequence shown here is derived from an EMBL/GenBank/DDBJ whole genome shotgun (WGS) entry which is preliminary data.</text>
</comment>
<sequence>MKRIALLSALPLLAFASPAAAQMKPAGAPDILEAIEMCKSISTPVWMHRDLLEDSDWHTAEVRGERRRTRKVRGIYEKLGNRAYVVLTREELRNRECVVQARLEETSAYMPLLQEISQTTGMPTGQDGYGYTWELDDYNMRVEPTGERSAPSVRFVISTIPMVGTDDILAAVDACVAATGATRLEADALAPAGWSKRTEFRRKDSDGSLGIVMFESAENAAIVSSRATGDDFKDCRVSGRLESKETAENLRAALTGKFGTPSADDDKLNWSHDGRSLRLMTFERANQSGAFAFQIPVSYVGETE</sequence>
<name>A0A6I4TN09_9SPHN</name>
<organism evidence="2 3">
    <name type="scientific">Qipengyuania aquimaris</name>
    <dbReference type="NCBI Taxonomy" id="255984"/>
    <lineage>
        <taxon>Bacteria</taxon>
        <taxon>Pseudomonadati</taxon>
        <taxon>Pseudomonadota</taxon>
        <taxon>Alphaproteobacteria</taxon>
        <taxon>Sphingomonadales</taxon>
        <taxon>Erythrobacteraceae</taxon>
        <taxon>Qipengyuania</taxon>
    </lineage>
</organism>
<dbReference type="Proteomes" id="UP000432727">
    <property type="component" value="Unassembled WGS sequence"/>
</dbReference>
<gene>
    <name evidence="2" type="ORF">GRI34_05710</name>
</gene>
<feature type="chain" id="PRO_5026253980" evidence="1">
    <location>
        <begin position="22"/>
        <end position="304"/>
    </location>
</feature>
<dbReference type="OrthoDB" id="7409556at2"/>
<keyword evidence="1" id="KW-0732">Signal</keyword>
<evidence type="ECO:0000313" key="3">
    <source>
        <dbReference type="Proteomes" id="UP000432727"/>
    </source>
</evidence>
<reference evidence="2 3" key="1">
    <citation type="submission" date="2019-12" db="EMBL/GenBank/DDBJ databases">
        <title>Genomic-based taxomic classification of the family Erythrobacteraceae.</title>
        <authorList>
            <person name="Xu L."/>
        </authorList>
    </citation>
    <scope>NUCLEOTIDE SEQUENCE [LARGE SCALE GENOMIC DNA]</scope>
    <source>
        <strain evidence="2 3">JCM 12189</strain>
    </source>
</reference>
<evidence type="ECO:0000256" key="1">
    <source>
        <dbReference type="SAM" id="SignalP"/>
    </source>
</evidence>
<feature type="signal peptide" evidence="1">
    <location>
        <begin position="1"/>
        <end position="21"/>
    </location>
</feature>
<proteinExistence type="predicted"/>
<dbReference type="RefSeq" id="WP_160595129.1">
    <property type="nucleotide sequence ID" value="NZ_WTYI01000001.1"/>
</dbReference>
<evidence type="ECO:0000313" key="2">
    <source>
        <dbReference type="EMBL" id="MXO95918.1"/>
    </source>
</evidence>
<dbReference type="AlphaFoldDB" id="A0A6I4TN09"/>
<protein>
    <submittedName>
        <fullName evidence="2">Uncharacterized protein</fullName>
    </submittedName>
</protein>